<dbReference type="Proteomes" id="UP000277671">
    <property type="component" value="Unassembled WGS sequence"/>
</dbReference>
<reference evidence="3 4" key="1">
    <citation type="submission" date="2018-10" db="EMBL/GenBank/DDBJ databases">
        <title>Sequencing the genomes of 1000 actinobacteria strains.</title>
        <authorList>
            <person name="Klenk H.-P."/>
        </authorList>
    </citation>
    <scope>NUCLEOTIDE SEQUENCE [LARGE SCALE GENOMIC DNA]</scope>
    <source>
        <strain evidence="3 4">DSM 45175</strain>
    </source>
</reference>
<dbReference type="InterPro" id="IPR028994">
    <property type="entry name" value="Integrin_alpha_N"/>
</dbReference>
<dbReference type="PANTHER" id="PTHR46580">
    <property type="entry name" value="SENSOR KINASE-RELATED"/>
    <property type="match status" value="1"/>
</dbReference>
<name>A0A495JJ79_9ACTN</name>
<dbReference type="Gene3D" id="2.60.40.3440">
    <property type="match status" value="1"/>
</dbReference>
<keyword evidence="4" id="KW-1185">Reference proteome</keyword>
<evidence type="ECO:0000313" key="4">
    <source>
        <dbReference type="Proteomes" id="UP000277671"/>
    </source>
</evidence>
<proteinExistence type="predicted"/>
<dbReference type="OrthoDB" id="3688257at2"/>
<evidence type="ECO:0000313" key="3">
    <source>
        <dbReference type="EMBL" id="RKR88059.1"/>
    </source>
</evidence>
<sequence>MWRKRISALAVATALAVVGAAPSAWAGGQGDPLYGDLNGDGVVDRAVLAGGGADECGVQVSLGDGAGGYGAPTTYTYDTPGEYGYCPDMGVVVDLGGDGTVELVLAWFDGRPPGVETDLLVLRDYQPAGGFDAIYQPSYIGLADFNGDGRQDVYQWTDQGDGFLTFLNTASGQLVRGPIEWCSGWPAYEFADFNRNGATDVLIAYFEGCGENFTGVVVLLDNGTAVELEGDPWGDSYWAATVVDANADGIPDVRTTNESTGEVTHFIGNGRGGFGAAPLADDDTASTKGTKKVDIPVLANDLYTSATKITIVTPPKYGKLQITSRRTVLYTPNGQHTQSDKFVYRLTADGKTDIAGVTVRVKS</sequence>
<dbReference type="SUPFAM" id="SSF69318">
    <property type="entry name" value="Integrin alpha N-terminal domain"/>
    <property type="match status" value="1"/>
</dbReference>
<evidence type="ECO:0000256" key="2">
    <source>
        <dbReference type="SAM" id="SignalP"/>
    </source>
</evidence>
<feature type="signal peptide" evidence="2">
    <location>
        <begin position="1"/>
        <end position="26"/>
    </location>
</feature>
<dbReference type="AlphaFoldDB" id="A0A495JJ79"/>
<evidence type="ECO:0008006" key="5">
    <source>
        <dbReference type="Google" id="ProtNLM"/>
    </source>
</evidence>
<comment type="caution">
    <text evidence="3">The sequence shown here is derived from an EMBL/GenBank/DDBJ whole genome shotgun (WGS) entry which is preliminary data.</text>
</comment>
<dbReference type="Pfam" id="PF17963">
    <property type="entry name" value="Big_9"/>
    <property type="match status" value="1"/>
</dbReference>
<dbReference type="InterPro" id="IPR013517">
    <property type="entry name" value="FG-GAP"/>
</dbReference>
<dbReference type="EMBL" id="RBKT01000001">
    <property type="protein sequence ID" value="RKR88059.1"/>
    <property type="molecule type" value="Genomic_DNA"/>
</dbReference>
<feature type="chain" id="PRO_5019868368" description="VCBS repeat protein" evidence="2">
    <location>
        <begin position="27"/>
        <end position="363"/>
    </location>
</feature>
<organism evidence="3 4">
    <name type="scientific">Micromonospora pisi</name>
    <dbReference type="NCBI Taxonomy" id="589240"/>
    <lineage>
        <taxon>Bacteria</taxon>
        <taxon>Bacillati</taxon>
        <taxon>Actinomycetota</taxon>
        <taxon>Actinomycetes</taxon>
        <taxon>Micromonosporales</taxon>
        <taxon>Micromonosporaceae</taxon>
        <taxon>Micromonospora</taxon>
    </lineage>
</organism>
<dbReference type="RefSeq" id="WP_121156733.1">
    <property type="nucleotide sequence ID" value="NZ_RBKT01000001.1"/>
</dbReference>
<dbReference type="PANTHER" id="PTHR46580:SF2">
    <property type="entry name" value="MAM DOMAIN-CONTAINING PROTEIN"/>
    <property type="match status" value="1"/>
</dbReference>
<protein>
    <recommendedName>
        <fullName evidence="5">VCBS repeat protein</fullName>
    </recommendedName>
</protein>
<keyword evidence="1 2" id="KW-0732">Signal</keyword>
<accession>A0A495JJ79</accession>
<dbReference type="Pfam" id="PF13517">
    <property type="entry name" value="FG-GAP_3"/>
    <property type="match status" value="1"/>
</dbReference>
<gene>
    <name evidence="3" type="ORF">BDK92_2364</name>
</gene>
<evidence type="ECO:0000256" key="1">
    <source>
        <dbReference type="ARBA" id="ARBA00022729"/>
    </source>
</evidence>